<reference evidence="1" key="1">
    <citation type="submission" date="2021-06" db="EMBL/GenBank/DDBJ databases">
        <title>An adapted protocol for Saccharibacteria cultivation: two new species join this phylum of Candidate Phyla Radiations.</title>
        <authorList>
            <person name="Ibrahim A."/>
            <person name="Maatouk M."/>
            <person name="Raoult D."/>
            <person name="Bittar F."/>
        </authorList>
    </citation>
    <scope>NUCLEOTIDE SEQUENCE</scope>
    <source>
        <strain evidence="1">IHU2</strain>
    </source>
</reference>
<dbReference type="EMBL" id="CP076459">
    <property type="protein sequence ID" value="QWQ31718.1"/>
    <property type="molecule type" value="Genomic_DNA"/>
</dbReference>
<dbReference type="Proteomes" id="UP000677117">
    <property type="component" value="Chromosome"/>
</dbReference>
<organism evidence="1 2">
    <name type="scientific">Candidatus Minimicrobia vallesae</name>
    <dbReference type="NCBI Taxonomy" id="2841264"/>
    <lineage>
        <taxon>Bacteria</taxon>
        <taxon>Candidatus Saccharimonadota</taxon>
        <taxon>Candidatus Saccharimonadota incertae sedis</taxon>
        <taxon>Candidatus Minimicrobia</taxon>
    </lineage>
</organism>
<dbReference type="SUPFAM" id="SSF53613">
    <property type="entry name" value="Ribokinase-like"/>
    <property type="match status" value="1"/>
</dbReference>
<evidence type="ECO:0000313" key="2">
    <source>
        <dbReference type="Proteomes" id="UP000677117"/>
    </source>
</evidence>
<dbReference type="InterPro" id="IPR029056">
    <property type="entry name" value="Ribokinase-like"/>
</dbReference>
<gene>
    <name evidence="1" type="ORF">KOY49_01795</name>
</gene>
<evidence type="ECO:0000313" key="1">
    <source>
        <dbReference type="EMBL" id="QWQ31718.1"/>
    </source>
</evidence>
<keyword evidence="2" id="KW-1185">Reference proteome</keyword>
<name>A0A8F1SAL8_9BACT</name>
<accession>A0A8F1SAL8</accession>
<protein>
    <submittedName>
        <fullName evidence="1">Uncharacterized protein</fullName>
    </submittedName>
</protein>
<dbReference type="Gene3D" id="3.40.1190.20">
    <property type="match status" value="1"/>
</dbReference>
<dbReference type="AlphaFoldDB" id="A0A8F1SAL8"/>
<sequence>MKFWHRQEQGKPLFPDVEWNKPERRDQAGKLGIIGGNKLGFLAVAESYQEALKAGVGEARVLLPDILKKSVPAVMTDVLFAPTNQSGSLSNEALSEALALEKWADVLLLCGDAGRNSQTSIVYEELIKKSEIPVVLTRDAIDLVQNGLQEILDNPRVVFVASLAQVQKIFRAIYYPKMITFSIQLAQLVETLHKFTITYPVTICVFHADNLIIAHSGEVVTQKWDAPMAIWRGTVGARAASYLIWSPKAPLAAISTAISLHKKIAQNGRLSPEAASGTAGRT</sequence>
<dbReference type="RefSeq" id="WP_232736473.1">
    <property type="nucleotide sequence ID" value="NZ_CP076459.1"/>
</dbReference>
<dbReference type="KEGG" id="mvl:KOY49_01795"/>
<proteinExistence type="predicted"/>